<sequence length="201" mass="21954">MTDNVTAQITSATADNQNSAGAERPAAPEGSVYLSDVLARIRQHAADNNWCSTAESITVQALNDGLSFKPLRRVNQGCSDPYCQTCDAVADLADERFTPADSTDPFITKARLKTAIRKAINLGYDYDEYCALYREFVEAYDLDAIPLPVLTYSVTFTVTEEQLRGRAADEAGMAYVLRNARVADFAVSAESTEEATATLMR</sequence>
<dbReference type="EMBL" id="JACHXF010000012">
    <property type="protein sequence ID" value="MBB3097711.1"/>
    <property type="molecule type" value="Genomic_DNA"/>
</dbReference>
<keyword evidence="3" id="KW-1185">Reference proteome</keyword>
<name>A0A7W5AK27_9ACTN</name>
<evidence type="ECO:0000313" key="2">
    <source>
        <dbReference type="EMBL" id="MBB3097711.1"/>
    </source>
</evidence>
<feature type="region of interest" description="Disordered" evidence="1">
    <location>
        <begin position="1"/>
        <end position="28"/>
    </location>
</feature>
<feature type="compositionally biased region" description="Polar residues" evidence="1">
    <location>
        <begin position="1"/>
        <end position="20"/>
    </location>
</feature>
<dbReference type="AlphaFoldDB" id="A0A7W5AK27"/>
<organism evidence="2 3">
    <name type="scientific">Actinoplanes campanulatus</name>
    <dbReference type="NCBI Taxonomy" id="113559"/>
    <lineage>
        <taxon>Bacteria</taxon>
        <taxon>Bacillati</taxon>
        <taxon>Actinomycetota</taxon>
        <taxon>Actinomycetes</taxon>
        <taxon>Micromonosporales</taxon>
        <taxon>Micromonosporaceae</taxon>
        <taxon>Actinoplanes</taxon>
    </lineage>
</organism>
<reference evidence="2 3" key="1">
    <citation type="submission" date="2020-08" db="EMBL/GenBank/DDBJ databases">
        <title>Genomic Encyclopedia of Type Strains, Phase III (KMG-III): the genomes of soil and plant-associated and newly described type strains.</title>
        <authorList>
            <person name="Whitman W."/>
        </authorList>
    </citation>
    <scope>NUCLEOTIDE SEQUENCE [LARGE SCALE GENOMIC DNA]</scope>
    <source>
        <strain evidence="2 3">CECT 3287</strain>
    </source>
</reference>
<accession>A0A7W5AK27</accession>
<evidence type="ECO:0000256" key="1">
    <source>
        <dbReference type="SAM" id="MobiDB-lite"/>
    </source>
</evidence>
<proteinExistence type="predicted"/>
<evidence type="ECO:0000313" key="3">
    <source>
        <dbReference type="Proteomes" id="UP000590749"/>
    </source>
</evidence>
<comment type="caution">
    <text evidence="2">The sequence shown here is derived from an EMBL/GenBank/DDBJ whole genome shotgun (WGS) entry which is preliminary data.</text>
</comment>
<dbReference type="Proteomes" id="UP000590749">
    <property type="component" value="Unassembled WGS sequence"/>
</dbReference>
<dbReference type="RefSeq" id="WP_183223102.1">
    <property type="nucleotide sequence ID" value="NZ_BMPW01000019.1"/>
</dbReference>
<protein>
    <submittedName>
        <fullName evidence="2">Uncharacterized protein</fullName>
    </submittedName>
</protein>
<gene>
    <name evidence="2" type="ORF">FHR83_005395</name>
</gene>